<gene>
    <name evidence="2" type="ordered locus">Psesu_2089</name>
</gene>
<evidence type="ECO:0000313" key="2">
    <source>
        <dbReference type="EMBL" id="ADV27925.1"/>
    </source>
</evidence>
<dbReference type="EMBL" id="CP002446">
    <property type="protein sequence ID" value="ADV27925.1"/>
    <property type="molecule type" value="Genomic_DNA"/>
</dbReference>
<dbReference type="AlphaFoldDB" id="E6WUE1"/>
<reference evidence="2 3" key="1">
    <citation type="submission" date="2011-01" db="EMBL/GenBank/DDBJ databases">
        <title>Complete sequence of Pseudoxanthomonas suwonensis 11-1.</title>
        <authorList>
            <consortium name="US DOE Joint Genome Institute"/>
            <person name="Lucas S."/>
            <person name="Copeland A."/>
            <person name="Lapidus A."/>
            <person name="Cheng J.-F."/>
            <person name="Goodwin L."/>
            <person name="Pitluck S."/>
            <person name="Teshima H."/>
            <person name="Detter J.C."/>
            <person name="Han C."/>
            <person name="Tapia R."/>
            <person name="Land M."/>
            <person name="Hauser L."/>
            <person name="Kyrpides N."/>
            <person name="Ivanova N."/>
            <person name="Ovchinnikova G."/>
            <person name="Siebers A.K."/>
            <person name="Allgaier M."/>
            <person name="Thelen M.P."/>
            <person name="Hugenholtz P."/>
            <person name="Gladden J."/>
            <person name="Woyke T."/>
        </authorList>
    </citation>
    <scope>NUCLEOTIDE SEQUENCE [LARGE SCALE GENOMIC DNA]</scope>
    <source>
        <strain evidence="3">11-1</strain>
    </source>
</reference>
<sequence>MRIPFRAWLQAHRTGLRRAGWALLGLYLLYLLAANVFLNTSIGERIINRKPDRYHARWDWALSAYPGHIHASGVVMGGHARTNRWVVAATRADGRIRLLPLLWRTVSFGTIRAHDVSVHVSRAAEDKPTSKREGHGWTLDFPAITTPSLLRLDFYEVQARGHGDARFVFTKQLQGGPMQVGESTLYMPDATLALAGVELLRDGRLEFGLEIPAHIRERAQGREKFGILDAWLRADGAAPGIDLAMRSGDVLPLGTSGHAGHLRADLRLSRGALMPGSWLDWSAPVYSVDADGNALRHPLGAALRTRREAIDLAVRMPSTGEGSPWLQADLRVDDRRLGPDDWLRPLRALNGQLRTQWPQVPLRWVDALLEDLPWLEVDGRGDVDADLLLADGQPQPGSRVDLDRVTLEARVLDNRFAGQAQARVRVADEADAPRTGIAIRMHQFTLGPEARPSQVDVRGRDLRLDLRSDAPLADFHEQLEGRLRFNDAEIRDLRNYNRYLPGRSAHLLGGSGLATGDLRLDRGGGMVDGRISLRGRNVRAALGPSRLAGNLRLDSRLRRLEPGGRQYAIEALDLDLDGVQLEQEGETDASWWARMSLQEGGLEWREPFELSGRGQVEMRDASVLLGLFAERKAFPRWIGNLVDSGQARATGLVRIRGDELVFDQVEASNDRIGMQARLRIAGGKPDGDLYARWGVLGMGVELQPGEQRKLHLAGARNWYESRPALLAR</sequence>
<dbReference type="Proteomes" id="UP000008632">
    <property type="component" value="Chromosome"/>
</dbReference>
<dbReference type="HOGENOM" id="CLU_377631_0_0_6"/>
<evidence type="ECO:0000313" key="3">
    <source>
        <dbReference type="Proteomes" id="UP000008632"/>
    </source>
</evidence>
<keyword evidence="1" id="KW-0472">Membrane</keyword>
<keyword evidence="1" id="KW-0812">Transmembrane</keyword>
<proteinExistence type="predicted"/>
<keyword evidence="1" id="KW-1133">Transmembrane helix</keyword>
<dbReference type="STRING" id="743721.Psesu_2089"/>
<dbReference type="RefSeq" id="WP_013535753.1">
    <property type="nucleotide sequence ID" value="NC_014924.1"/>
</dbReference>
<dbReference type="OrthoDB" id="6126320at2"/>
<accession>E6WUE1</accession>
<dbReference type="eggNOG" id="COG2911">
    <property type="taxonomic scope" value="Bacteria"/>
</dbReference>
<evidence type="ECO:0008006" key="4">
    <source>
        <dbReference type="Google" id="ProtNLM"/>
    </source>
</evidence>
<organism evidence="2 3">
    <name type="scientific">Pseudoxanthomonas suwonensis (strain 11-1)</name>
    <dbReference type="NCBI Taxonomy" id="743721"/>
    <lineage>
        <taxon>Bacteria</taxon>
        <taxon>Pseudomonadati</taxon>
        <taxon>Pseudomonadota</taxon>
        <taxon>Gammaproteobacteria</taxon>
        <taxon>Lysobacterales</taxon>
        <taxon>Lysobacteraceae</taxon>
        <taxon>Pseudoxanthomonas</taxon>
    </lineage>
</organism>
<dbReference type="KEGG" id="psu:Psesu_2089"/>
<protein>
    <recommendedName>
        <fullName evidence="4">DUF3971 domain-containing protein</fullName>
    </recommendedName>
</protein>
<name>E6WUE1_PSEUU</name>
<feature type="transmembrane region" description="Helical" evidence="1">
    <location>
        <begin position="21"/>
        <end position="38"/>
    </location>
</feature>
<evidence type="ECO:0000256" key="1">
    <source>
        <dbReference type="SAM" id="Phobius"/>
    </source>
</evidence>
<keyword evidence="3" id="KW-1185">Reference proteome</keyword>